<name>A0A0G1I0M8_UNCK3</name>
<gene>
    <name evidence="4" type="ORF">VE96_C0008G0001</name>
</gene>
<dbReference type="AlphaFoldDB" id="A0A0G1I0M8"/>
<evidence type="ECO:0000256" key="1">
    <source>
        <dbReference type="ARBA" id="ARBA00022555"/>
    </source>
</evidence>
<dbReference type="InterPro" id="IPR001328">
    <property type="entry name" value="Pept_tRNA_hydro"/>
</dbReference>
<accession>A0A0G1I0M8</accession>
<dbReference type="PANTHER" id="PTHR17224">
    <property type="entry name" value="PEPTIDYL-TRNA HYDROLASE"/>
    <property type="match status" value="1"/>
</dbReference>
<organism evidence="4 5">
    <name type="scientific">candidate division Kazan bacterium GW2011_GWA1_44_22</name>
    <dbReference type="NCBI Taxonomy" id="1620410"/>
    <lineage>
        <taxon>Bacteria</taxon>
        <taxon>Bacteria division Kazan-3B-28</taxon>
    </lineage>
</organism>
<dbReference type="SUPFAM" id="SSF53178">
    <property type="entry name" value="Peptidyl-tRNA hydrolase-like"/>
    <property type="match status" value="1"/>
</dbReference>
<proteinExistence type="predicted"/>
<dbReference type="Pfam" id="PF01195">
    <property type="entry name" value="Pept_tRNA_hydro"/>
    <property type="match status" value="1"/>
</dbReference>
<evidence type="ECO:0000313" key="4">
    <source>
        <dbReference type="EMBL" id="KKT52750.1"/>
    </source>
</evidence>
<dbReference type="EMBL" id="LCIJ01000008">
    <property type="protein sequence ID" value="KKT52750.1"/>
    <property type="molecule type" value="Genomic_DNA"/>
</dbReference>
<dbReference type="InterPro" id="IPR036416">
    <property type="entry name" value="Pept_tRNA_hydro_sf"/>
</dbReference>
<reference evidence="4 5" key="1">
    <citation type="journal article" date="2015" name="Nature">
        <title>rRNA introns, odd ribosomes, and small enigmatic genomes across a large radiation of phyla.</title>
        <authorList>
            <person name="Brown C.T."/>
            <person name="Hug L.A."/>
            <person name="Thomas B.C."/>
            <person name="Sharon I."/>
            <person name="Castelle C.J."/>
            <person name="Singh A."/>
            <person name="Wilkins M.J."/>
            <person name="Williams K.H."/>
            <person name="Banfield J.F."/>
        </authorList>
    </citation>
    <scope>NUCLEOTIDE SEQUENCE [LARGE SCALE GENOMIC DNA]</scope>
</reference>
<comment type="caution">
    <text evidence="4">The sequence shown here is derived from an EMBL/GenBank/DDBJ whole genome shotgun (WGS) entry which is preliminary data.</text>
</comment>
<dbReference type="Proteomes" id="UP000034752">
    <property type="component" value="Unassembled WGS sequence"/>
</dbReference>
<protein>
    <submittedName>
        <fullName evidence="4">Peptidyl-tRNA hydrolase</fullName>
    </submittedName>
</protein>
<dbReference type="Gene3D" id="3.40.50.1470">
    <property type="entry name" value="Peptidyl-tRNA hydrolase"/>
    <property type="match status" value="1"/>
</dbReference>
<dbReference type="NCBIfam" id="TIGR00447">
    <property type="entry name" value="pth"/>
    <property type="match status" value="1"/>
</dbReference>
<evidence type="ECO:0000256" key="3">
    <source>
        <dbReference type="ARBA" id="ARBA00022884"/>
    </source>
</evidence>
<keyword evidence="2 4" id="KW-0378">Hydrolase</keyword>
<evidence type="ECO:0000256" key="2">
    <source>
        <dbReference type="ARBA" id="ARBA00022801"/>
    </source>
</evidence>
<keyword evidence="1" id="KW-0820">tRNA-binding</keyword>
<dbReference type="GO" id="GO:0004045">
    <property type="term" value="F:peptidyl-tRNA hydrolase activity"/>
    <property type="evidence" value="ECO:0007669"/>
    <property type="project" value="InterPro"/>
</dbReference>
<evidence type="ECO:0000313" key="5">
    <source>
        <dbReference type="Proteomes" id="UP000034752"/>
    </source>
</evidence>
<keyword evidence="3" id="KW-0694">RNA-binding</keyword>
<dbReference type="GO" id="GO:0000049">
    <property type="term" value="F:tRNA binding"/>
    <property type="evidence" value="ECO:0007669"/>
    <property type="project" value="UniProtKB-KW"/>
</dbReference>
<feature type="non-terminal residue" evidence="4">
    <location>
        <position position="1"/>
    </location>
</feature>
<sequence>KKYKGEDFEENKKVLGETSLVNIEKTKTLFLKPHTFVNESGKAVAKTKLVAKAKPGDIIVIQDDLDIPFGMCKLSYDKNSGGHKGIESVISSLRTKKFYRIRIGTAVRALDKARGQSEKNRDEFVKDFVLKGFTPPERDQLKTIFSACELRLLQILH</sequence>
<dbReference type="PANTHER" id="PTHR17224:SF1">
    <property type="entry name" value="PEPTIDYL-TRNA HYDROLASE"/>
    <property type="match status" value="1"/>
</dbReference>